<keyword evidence="2" id="KW-1185">Reference proteome</keyword>
<proteinExistence type="predicted"/>
<dbReference type="Proteomes" id="UP000638732">
    <property type="component" value="Unassembled WGS sequence"/>
</dbReference>
<accession>A0A965ZH63</accession>
<name>A0A965ZH63_9SPHI</name>
<evidence type="ECO:0000313" key="1">
    <source>
        <dbReference type="EMBL" id="NCD69591.1"/>
    </source>
</evidence>
<sequence length="46" mass="5168">MKTINNTDLLLRSIDIQLKKMLQADLKAYRTAQHKNGNNQGAKKAA</sequence>
<reference evidence="1" key="1">
    <citation type="submission" date="2020-01" db="EMBL/GenBank/DDBJ databases">
        <authorList>
            <person name="Seo Y.L."/>
        </authorList>
    </citation>
    <scope>NUCLEOTIDE SEQUENCE</scope>
    <source>
        <strain evidence="1">R11</strain>
    </source>
</reference>
<organism evidence="1 2">
    <name type="scientific">Mucilaginibacter agri</name>
    <dbReference type="NCBI Taxonomy" id="2695265"/>
    <lineage>
        <taxon>Bacteria</taxon>
        <taxon>Pseudomonadati</taxon>
        <taxon>Bacteroidota</taxon>
        <taxon>Sphingobacteriia</taxon>
        <taxon>Sphingobacteriales</taxon>
        <taxon>Sphingobacteriaceae</taxon>
        <taxon>Mucilaginibacter</taxon>
    </lineage>
</organism>
<gene>
    <name evidence="1" type="ORF">GSY63_09505</name>
</gene>
<comment type="caution">
    <text evidence="1">The sequence shown here is derived from an EMBL/GenBank/DDBJ whole genome shotgun (WGS) entry which is preliminary data.</text>
</comment>
<protein>
    <submittedName>
        <fullName evidence="1">Uncharacterized protein</fullName>
    </submittedName>
</protein>
<dbReference type="RefSeq" id="WP_166585551.1">
    <property type="nucleotide sequence ID" value="NZ_WWEO01000041.1"/>
</dbReference>
<evidence type="ECO:0000313" key="2">
    <source>
        <dbReference type="Proteomes" id="UP000638732"/>
    </source>
</evidence>
<dbReference type="EMBL" id="WWEO01000041">
    <property type="protein sequence ID" value="NCD69591.1"/>
    <property type="molecule type" value="Genomic_DNA"/>
</dbReference>
<dbReference type="AlphaFoldDB" id="A0A965ZH63"/>
<reference evidence="1" key="2">
    <citation type="submission" date="2020-10" db="EMBL/GenBank/DDBJ databases">
        <title>Mucilaginibacter sp. nov., isolated from soil.</title>
        <authorList>
            <person name="Jeon C.O."/>
        </authorList>
    </citation>
    <scope>NUCLEOTIDE SEQUENCE</scope>
    <source>
        <strain evidence="1">R11</strain>
    </source>
</reference>